<sequence length="835" mass="94770">MNHEVASKLVHLYGIHKATLDGACQQRGDQGRSMRQSIWNSIAASINGEFGKEYTIRQMKKKLQNMYASIRRKIGDESGAIEMTAAKRMRLTDGENQLLDLVGPNDVRFTNTSYQEDLNDEPSHPSETIEHISANMFLEQMLQQHHSNGADLVNLPVESPPSSSSSTRKRSNDGEDLVEDFQDTKPVPFQPVPDIDTPTETTPFNFSNISNISNMFPVNIPLKMDEGRRQGRRKTHPVWNFFRSEAPPGIGAICLICNTKIAHGVSTSLCRHVLSKHPEYRSQVTSGAYNGNRPPSHESIEDNQMEQDQPIVNGLTVLRPHSNRQDVHNLVAKVLMRDSNVNILEDEAFQDILKRIPNYTPPTATSLVSNLSCELDKFHTYLSERIYDSSSIVPCANVIRRDDTHVIVILSSHMVNLEGMQVDRFVVDAIKCNKSALNTAIIAEMFMEFQTKFPGITDKINNYFVCSETNMVPFVVKLRGGRKTSVDQGEATHTLTDVSQDAMIECAAPQFWSFFDCFYNYEPMKQVLDKLDSLAEGVKRSNAEHDTSDIFSDCPLPGNNDWSSKLAFYEFLHQIYTSPENKFQANPRLPKLTSHQKNLLEFGLGYLKFVRSFLDQMRTPGYPTISMIVPSVLALQQRLTVNPEPQNQEFWELINEAFKAHFSVYLQALTPSCPENDRFYLLSSFLDRRSSFYLTLEYKERAAEWLHQEFEQTSVEQNGAMHEEDEADKNDPFSELEKVAMGAKKPVVKGLCEEVRTYMDQFSTIKVRKNFSSIGFWKDHSTDLPRLTCKALQMLAIPTGIEFAEAEALLGRMSDDADVIPIRTVAMKLLNQQYC</sequence>
<evidence type="ECO:0000256" key="5">
    <source>
        <dbReference type="SAM" id="MobiDB-lite"/>
    </source>
</evidence>
<feature type="domain" description="BED-type" evidence="6">
    <location>
        <begin position="233"/>
        <end position="284"/>
    </location>
</feature>
<reference evidence="7 8" key="1">
    <citation type="journal article" date="2015" name="Genome Biol.">
        <title>Comparative genomics of Steinernema reveals deeply conserved gene regulatory networks.</title>
        <authorList>
            <person name="Dillman A.R."/>
            <person name="Macchietto M."/>
            <person name="Porter C.F."/>
            <person name="Rogers A."/>
            <person name="Williams B."/>
            <person name="Antoshechkin I."/>
            <person name="Lee M.M."/>
            <person name="Goodwin Z."/>
            <person name="Lu X."/>
            <person name="Lewis E.E."/>
            <person name="Goodrich-Blair H."/>
            <person name="Stock S.P."/>
            <person name="Adams B.J."/>
            <person name="Sternberg P.W."/>
            <person name="Mortazavi A."/>
        </authorList>
    </citation>
    <scope>NUCLEOTIDE SEQUENCE [LARGE SCALE GENOMIC DNA]</scope>
    <source>
        <strain evidence="7 8">ALL</strain>
    </source>
</reference>
<dbReference type="Proteomes" id="UP000298663">
    <property type="component" value="Unassembled WGS sequence"/>
</dbReference>
<accession>A0A4U5M219</accession>
<protein>
    <recommendedName>
        <fullName evidence="6">BED-type domain-containing protein</fullName>
    </recommendedName>
</protein>
<evidence type="ECO:0000256" key="3">
    <source>
        <dbReference type="ARBA" id="ARBA00022833"/>
    </source>
</evidence>
<keyword evidence="8" id="KW-1185">Reference proteome</keyword>
<organism evidence="7 8">
    <name type="scientific">Steinernema carpocapsae</name>
    <name type="common">Entomopathogenic nematode</name>
    <dbReference type="NCBI Taxonomy" id="34508"/>
    <lineage>
        <taxon>Eukaryota</taxon>
        <taxon>Metazoa</taxon>
        <taxon>Ecdysozoa</taxon>
        <taxon>Nematoda</taxon>
        <taxon>Chromadorea</taxon>
        <taxon>Rhabditida</taxon>
        <taxon>Tylenchina</taxon>
        <taxon>Panagrolaimomorpha</taxon>
        <taxon>Strongyloidoidea</taxon>
        <taxon>Steinernematidae</taxon>
        <taxon>Steinernema</taxon>
    </lineage>
</organism>
<comment type="caution">
    <text evidence="7">The sequence shown here is derived from an EMBL/GenBank/DDBJ whole genome shotgun (WGS) entry which is preliminary data.</text>
</comment>
<dbReference type="SUPFAM" id="SSF53098">
    <property type="entry name" value="Ribonuclease H-like"/>
    <property type="match status" value="1"/>
</dbReference>
<evidence type="ECO:0000256" key="2">
    <source>
        <dbReference type="ARBA" id="ARBA00022771"/>
    </source>
</evidence>
<evidence type="ECO:0000259" key="6">
    <source>
        <dbReference type="PROSITE" id="PS50808"/>
    </source>
</evidence>
<dbReference type="GO" id="GO:0003677">
    <property type="term" value="F:DNA binding"/>
    <property type="evidence" value="ECO:0007669"/>
    <property type="project" value="InterPro"/>
</dbReference>
<keyword evidence="3" id="KW-0862">Zinc</keyword>
<keyword evidence="1" id="KW-0479">Metal-binding</keyword>
<name>A0A4U5M219_STECR</name>
<gene>
    <name evidence="7" type="ORF">L596_026648</name>
</gene>
<evidence type="ECO:0000256" key="4">
    <source>
        <dbReference type="PROSITE-ProRule" id="PRU00027"/>
    </source>
</evidence>
<evidence type="ECO:0000313" key="7">
    <source>
        <dbReference type="EMBL" id="TKR62727.1"/>
    </source>
</evidence>
<keyword evidence="2 4" id="KW-0863">Zinc-finger</keyword>
<dbReference type="SMART" id="SM00614">
    <property type="entry name" value="ZnF_BED"/>
    <property type="match status" value="1"/>
</dbReference>
<dbReference type="InterPro" id="IPR003656">
    <property type="entry name" value="Znf_BED"/>
</dbReference>
<reference evidence="7 8" key="2">
    <citation type="journal article" date="2019" name="G3 (Bethesda)">
        <title>Hybrid Assembly of the Genome of the Entomopathogenic Nematode Steinernema carpocapsae Identifies the X-Chromosome.</title>
        <authorList>
            <person name="Serra L."/>
            <person name="Macchietto M."/>
            <person name="Macias-Munoz A."/>
            <person name="McGill C.J."/>
            <person name="Rodriguez I.M."/>
            <person name="Rodriguez B."/>
            <person name="Murad R."/>
            <person name="Mortazavi A."/>
        </authorList>
    </citation>
    <scope>NUCLEOTIDE SEQUENCE [LARGE SCALE GENOMIC DNA]</scope>
    <source>
        <strain evidence="7 8">ALL</strain>
    </source>
</reference>
<evidence type="ECO:0000313" key="8">
    <source>
        <dbReference type="Proteomes" id="UP000298663"/>
    </source>
</evidence>
<evidence type="ECO:0000256" key="1">
    <source>
        <dbReference type="ARBA" id="ARBA00022723"/>
    </source>
</evidence>
<dbReference type="OrthoDB" id="1607513at2759"/>
<dbReference type="EMBL" id="AZBU02000010">
    <property type="protein sequence ID" value="TKR62727.1"/>
    <property type="molecule type" value="Genomic_DNA"/>
</dbReference>
<proteinExistence type="predicted"/>
<dbReference type="PROSITE" id="PS50808">
    <property type="entry name" value="ZF_BED"/>
    <property type="match status" value="1"/>
</dbReference>
<dbReference type="InterPro" id="IPR012337">
    <property type="entry name" value="RNaseH-like_sf"/>
</dbReference>
<dbReference type="AlphaFoldDB" id="A0A4U5M219"/>
<dbReference type="GO" id="GO:0008270">
    <property type="term" value="F:zinc ion binding"/>
    <property type="evidence" value="ECO:0007669"/>
    <property type="project" value="UniProtKB-KW"/>
</dbReference>
<feature type="region of interest" description="Disordered" evidence="5">
    <location>
        <begin position="151"/>
        <end position="176"/>
    </location>
</feature>